<feature type="transmembrane region" description="Helical" evidence="1">
    <location>
        <begin position="100"/>
        <end position="119"/>
    </location>
</feature>
<dbReference type="AlphaFoldDB" id="A0ABD2XET4"/>
<dbReference type="EMBL" id="JBJJXI010000028">
    <property type="protein sequence ID" value="KAL3403764.1"/>
    <property type="molecule type" value="Genomic_DNA"/>
</dbReference>
<name>A0ABD2XET4_9HYME</name>
<keyword evidence="1" id="KW-0472">Membrane</keyword>
<accession>A0ABD2XET4</accession>
<proteinExistence type="predicted"/>
<dbReference type="Pfam" id="PF15062">
    <property type="entry name" value="ARL6IP6"/>
    <property type="match status" value="1"/>
</dbReference>
<comment type="caution">
    <text evidence="2">The sequence shown here is derived from an EMBL/GenBank/DDBJ whole genome shotgun (WGS) entry which is preliminary data.</text>
</comment>
<dbReference type="InterPro" id="IPR029383">
    <property type="entry name" value="ARL6IP6"/>
</dbReference>
<sequence>MDIHQEENISAQQSEGNLFYQNVTQKNNSKSVPMEFTNQLWKMLKIREWRFSVILFVLTSIVTIISTYYKIELNTIFDVNINLDIELNVIKTFVNTYEQFIKAVLSGLGITALTWFILYQDSYEPGVNPPLPMDLNYLFGGFIGIFVCIFMCM</sequence>
<evidence type="ECO:0000313" key="3">
    <source>
        <dbReference type="Proteomes" id="UP001627154"/>
    </source>
</evidence>
<keyword evidence="1" id="KW-1133">Transmembrane helix</keyword>
<feature type="transmembrane region" description="Helical" evidence="1">
    <location>
        <begin position="135"/>
        <end position="152"/>
    </location>
</feature>
<feature type="transmembrane region" description="Helical" evidence="1">
    <location>
        <begin position="49"/>
        <end position="69"/>
    </location>
</feature>
<keyword evidence="3" id="KW-1185">Reference proteome</keyword>
<reference evidence="2 3" key="1">
    <citation type="journal article" date="2024" name="bioRxiv">
        <title>A reference genome for Trichogramma kaykai: A tiny desert-dwelling parasitoid wasp with competing sex-ratio distorters.</title>
        <authorList>
            <person name="Culotta J."/>
            <person name="Lindsey A.R."/>
        </authorList>
    </citation>
    <scope>NUCLEOTIDE SEQUENCE [LARGE SCALE GENOMIC DNA]</scope>
    <source>
        <strain evidence="2 3">KSX58</strain>
    </source>
</reference>
<organism evidence="2 3">
    <name type="scientific">Trichogramma kaykai</name>
    <dbReference type="NCBI Taxonomy" id="54128"/>
    <lineage>
        <taxon>Eukaryota</taxon>
        <taxon>Metazoa</taxon>
        <taxon>Ecdysozoa</taxon>
        <taxon>Arthropoda</taxon>
        <taxon>Hexapoda</taxon>
        <taxon>Insecta</taxon>
        <taxon>Pterygota</taxon>
        <taxon>Neoptera</taxon>
        <taxon>Endopterygota</taxon>
        <taxon>Hymenoptera</taxon>
        <taxon>Apocrita</taxon>
        <taxon>Proctotrupomorpha</taxon>
        <taxon>Chalcidoidea</taxon>
        <taxon>Trichogrammatidae</taxon>
        <taxon>Trichogramma</taxon>
    </lineage>
</organism>
<gene>
    <name evidence="2" type="ORF">TKK_003448</name>
</gene>
<evidence type="ECO:0000313" key="2">
    <source>
        <dbReference type="EMBL" id="KAL3403764.1"/>
    </source>
</evidence>
<keyword evidence="1" id="KW-0812">Transmembrane</keyword>
<protein>
    <submittedName>
        <fullName evidence="2">Uncharacterized protein</fullName>
    </submittedName>
</protein>
<dbReference type="Proteomes" id="UP001627154">
    <property type="component" value="Unassembled WGS sequence"/>
</dbReference>
<evidence type="ECO:0000256" key="1">
    <source>
        <dbReference type="SAM" id="Phobius"/>
    </source>
</evidence>